<name>A0A0M3JQP7_ANISI</name>
<dbReference type="Gene3D" id="3.50.50.60">
    <property type="entry name" value="FAD/NAD(P)-binding domain"/>
    <property type="match status" value="1"/>
</dbReference>
<accession>A0A0M3JQP7</accession>
<feature type="domain" description="Glucose-methanol-choline oxidoreductase C-terminal" evidence="2">
    <location>
        <begin position="6"/>
        <end position="58"/>
    </location>
</feature>
<dbReference type="Pfam" id="PF05199">
    <property type="entry name" value="GMC_oxred_C"/>
    <property type="match status" value="1"/>
</dbReference>
<dbReference type="PANTHER" id="PTHR11552">
    <property type="entry name" value="GLUCOSE-METHANOL-CHOLINE GMC OXIDOREDUCTASE"/>
    <property type="match status" value="1"/>
</dbReference>
<dbReference type="GO" id="GO:0016614">
    <property type="term" value="F:oxidoreductase activity, acting on CH-OH group of donors"/>
    <property type="evidence" value="ECO:0007669"/>
    <property type="project" value="InterPro"/>
</dbReference>
<dbReference type="AlphaFoldDB" id="A0A0M3JQP7"/>
<protein>
    <submittedName>
        <fullName evidence="3">Choline dehydrogenase, mitochondrial (inferred by orthology to a human protein)</fullName>
    </submittedName>
</protein>
<dbReference type="InterPro" id="IPR036188">
    <property type="entry name" value="FAD/NAD-bd_sf"/>
</dbReference>
<proteinExistence type="inferred from homology"/>
<comment type="similarity">
    <text evidence="1">Belongs to the GMC oxidoreductase family.</text>
</comment>
<evidence type="ECO:0000313" key="3">
    <source>
        <dbReference type="WBParaSite" id="ASIM_0000999801-mRNA-1"/>
    </source>
</evidence>
<dbReference type="GO" id="GO:0050660">
    <property type="term" value="F:flavin adenine dinucleotide binding"/>
    <property type="evidence" value="ECO:0007669"/>
    <property type="project" value="InterPro"/>
</dbReference>
<reference evidence="3" key="1">
    <citation type="submission" date="2017-02" db="UniProtKB">
        <authorList>
            <consortium name="WormBaseParasite"/>
        </authorList>
    </citation>
    <scope>IDENTIFICATION</scope>
</reference>
<dbReference type="InterPro" id="IPR007867">
    <property type="entry name" value="GMC_OxRtase_C"/>
</dbReference>
<dbReference type="SUPFAM" id="SSF54373">
    <property type="entry name" value="FAD-linked reductases, C-terminal domain"/>
    <property type="match status" value="1"/>
</dbReference>
<sequence length="61" mass="6491">LAPGADCSTDEQIDEFVKEKAASAYHPSGTCAMGASDSNFAVVNPRNMSVYGVENLKVSFY</sequence>
<organism evidence="3">
    <name type="scientific">Anisakis simplex</name>
    <name type="common">Herring worm</name>
    <dbReference type="NCBI Taxonomy" id="6269"/>
    <lineage>
        <taxon>Eukaryota</taxon>
        <taxon>Metazoa</taxon>
        <taxon>Ecdysozoa</taxon>
        <taxon>Nematoda</taxon>
        <taxon>Chromadorea</taxon>
        <taxon>Rhabditida</taxon>
        <taxon>Spirurina</taxon>
        <taxon>Ascaridomorpha</taxon>
        <taxon>Ascaridoidea</taxon>
        <taxon>Anisakidae</taxon>
        <taxon>Anisakis</taxon>
        <taxon>Anisakis simplex complex</taxon>
    </lineage>
</organism>
<dbReference type="WBParaSite" id="ASIM_0000999801-mRNA-1">
    <property type="protein sequence ID" value="ASIM_0000999801-mRNA-1"/>
    <property type="gene ID" value="ASIM_0000999801"/>
</dbReference>
<dbReference type="PANTHER" id="PTHR11552:SF147">
    <property type="entry name" value="CHOLINE DEHYDROGENASE, MITOCHONDRIAL"/>
    <property type="match status" value="1"/>
</dbReference>
<evidence type="ECO:0000259" key="2">
    <source>
        <dbReference type="Pfam" id="PF05199"/>
    </source>
</evidence>
<evidence type="ECO:0000256" key="1">
    <source>
        <dbReference type="ARBA" id="ARBA00010790"/>
    </source>
</evidence>
<dbReference type="InterPro" id="IPR012132">
    <property type="entry name" value="GMC_OxRdtase"/>
</dbReference>